<sequence>MVSVDYAQGASVPWGNDDSDAPRYAGDGGAWTAQGGGGSGDGKGKKKDKSDKSGKGKSKDRSDKGDRSDKSDKSDKGQGKSWKNDSRAERTKVTKTLDRVEHDAGFDEGRSAIQRRLEVAAESSGKLSAVWSPSVESLLRFRPGMRVADIDGASCPGFDGTKADAERFIELSAHQIAFYQELLYANGVDGGKRRMLVVLQGMDASGKGGIVRHVFHQGNPMGISYHGFGKPTEEELQHDYLWRIRRELPKNGWIKVFDRSHYEDIVMPHVYGTYPEDVWRARYDEINDFEASLLDDGCSIIKIFLVVSRECQKKHFLGRLDDPCKYWKFDPSDLDARARWDDYMDAWQEVFEKTSTRRAPWYLVPADHRWYSRAVVSELLRVGLRDMGLNWPPARFDMAEARRRLEEEDHVVIG</sequence>
<dbReference type="RefSeq" id="WP_094661134.1">
    <property type="nucleotide sequence ID" value="NZ_MWWR01000012.1"/>
</dbReference>
<dbReference type="PANTHER" id="PTHR34383:SF3">
    <property type="entry name" value="POLYPHOSPHATE:AMP PHOSPHOTRANSFERASE"/>
    <property type="match status" value="1"/>
</dbReference>
<dbReference type="InterPro" id="IPR022488">
    <property type="entry name" value="PPK2-related"/>
</dbReference>
<name>A0A261EVX0_9BIFI</name>
<evidence type="ECO:0000259" key="2">
    <source>
        <dbReference type="Pfam" id="PF03976"/>
    </source>
</evidence>
<evidence type="ECO:0000313" key="3">
    <source>
        <dbReference type="EMBL" id="OZG51030.1"/>
    </source>
</evidence>
<feature type="compositionally biased region" description="Gly residues" evidence="1">
    <location>
        <begin position="26"/>
        <end position="41"/>
    </location>
</feature>
<feature type="compositionally biased region" description="Basic and acidic residues" evidence="1">
    <location>
        <begin position="48"/>
        <end position="96"/>
    </location>
</feature>
<reference evidence="3 4" key="1">
    <citation type="journal article" date="2017" name="BMC Genomics">
        <title>Comparative genomic and phylogenomic analyses of the Bifidobacteriaceae family.</title>
        <authorList>
            <person name="Lugli G.A."/>
            <person name="Milani C."/>
            <person name="Turroni F."/>
            <person name="Duranti S."/>
            <person name="Mancabelli L."/>
            <person name="Mangifesta M."/>
            <person name="Ferrario C."/>
            <person name="Modesto M."/>
            <person name="Mattarelli P."/>
            <person name="Jiri K."/>
            <person name="van Sinderen D."/>
            <person name="Ventura M."/>
        </authorList>
    </citation>
    <scope>NUCLEOTIDE SEQUENCE [LARGE SCALE GENOMIC DNA]</scope>
    <source>
        <strain evidence="3 4">DSM 24742</strain>
    </source>
</reference>
<dbReference type="AlphaFoldDB" id="A0A261EVX0"/>
<comment type="caution">
    <text evidence="3">The sequence shown here is derived from an EMBL/GenBank/DDBJ whole genome shotgun (WGS) entry which is preliminary data.</text>
</comment>
<dbReference type="Proteomes" id="UP000216725">
    <property type="component" value="Unassembled WGS sequence"/>
</dbReference>
<feature type="domain" description="Polyphosphate kinase-2-related" evidence="2">
    <location>
        <begin position="189"/>
        <end position="380"/>
    </location>
</feature>
<organism evidence="3 4">
    <name type="scientific">Pseudoscardovia radai</name>
    <dbReference type="NCBI Taxonomy" id="987066"/>
    <lineage>
        <taxon>Bacteria</taxon>
        <taxon>Bacillati</taxon>
        <taxon>Actinomycetota</taxon>
        <taxon>Actinomycetes</taxon>
        <taxon>Bifidobacteriales</taxon>
        <taxon>Bifidobacteriaceae</taxon>
        <taxon>Pseudoscardovia</taxon>
    </lineage>
</organism>
<evidence type="ECO:0000313" key="4">
    <source>
        <dbReference type="Proteomes" id="UP000216725"/>
    </source>
</evidence>
<evidence type="ECO:0000256" key="1">
    <source>
        <dbReference type="SAM" id="MobiDB-lite"/>
    </source>
</evidence>
<dbReference type="InterPro" id="IPR027417">
    <property type="entry name" value="P-loop_NTPase"/>
</dbReference>
<dbReference type="GO" id="GO:0006797">
    <property type="term" value="P:polyphosphate metabolic process"/>
    <property type="evidence" value="ECO:0007669"/>
    <property type="project" value="InterPro"/>
</dbReference>
<protein>
    <submittedName>
        <fullName evidence="3">Polyphosphate--nucleotide phosphotransferase</fullName>
    </submittedName>
</protein>
<accession>A0A261EVX0</accession>
<dbReference type="SUPFAM" id="SSF52540">
    <property type="entry name" value="P-loop containing nucleoside triphosphate hydrolases"/>
    <property type="match status" value="1"/>
</dbReference>
<keyword evidence="4" id="KW-1185">Reference proteome</keyword>
<dbReference type="Pfam" id="PF03976">
    <property type="entry name" value="PPK2"/>
    <property type="match status" value="1"/>
</dbReference>
<dbReference type="Gene3D" id="3.40.50.300">
    <property type="entry name" value="P-loop containing nucleotide triphosphate hydrolases"/>
    <property type="match status" value="1"/>
</dbReference>
<dbReference type="NCBIfam" id="TIGR03709">
    <property type="entry name" value="PPK2_rel_1"/>
    <property type="match status" value="1"/>
</dbReference>
<proteinExistence type="predicted"/>
<dbReference type="InterPro" id="IPR022300">
    <property type="entry name" value="PPK2-rel_1"/>
</dbReference>
<dbReference type="GO" id="GO:0016776">
    <property type="term" value="F:phosphotransferase activity, phosphate group as acceptor"/>
    <property type="evidence" value="ECO:0007669"/>
    <property type="project" value="InterPro"/>
</dbReference>
<feature type="region of interest" description="Disordered" evidence="1">
    <location>
        <begin position="1"/>
        <end position="96"/>
    </location>
</feature>
<dbReference type="PANTHER" id="PTHR34383">
    <property type="entry name" value="POLYPHOSPHATE:AMP PHOSPHOTRANSFERASE-RELATED"/>
    <property type="match status" value="1"/>
</dbReference>
<dbReference type="EMBL" id="MWWR01000012">
    <property type="protein sequence ID" value="OZG51030.1"/>
    <property type="molecule type" value="Genomic_DNA"/>
</dbReference>
<gene>
    <name evidence="3" type="ORF">PSRA_1324</name>
</gene>
<keyword evidence="3" id="KW-0808">Transferase</keyword>
<dbReference type="OrthoDB" id="9775224at2"/>